<dbReference type="SMR" id="A0A1D6PDT6"/>
<dbReference type="PANTHER" id="PTHR23148:SF0">
    <property type="entry name" value="SERINE_ARGININE REPETITIVE MATRIX PROTEIN 1"/>
    <property type="match status" value="1"/>
</dbReference>
<proteinExistence type="predicted"/>
<sequence>MVAYGNEEADGKKIQIQLTGFMEKNTMKFMKELWSLLLSAQQNASGVPQQFLDEKEAEIHKKKDGDAGNSRSYGDPVASALNSTNFNIEEEKDNDFKRTSRPKNSSCTKEITIYNSKVSCSTQILTRKEQTTVPISRKPQAMVSVSNKTSVPISKTAEEVTKLTEDLFCKSTFIATGKEDCRSPSRSCRSLSRDIEKETNGTPFTKNRAVHSRVREQKTDDNDRDGARIGGHHSPDFEHRLSKSVRSPNNEERNSTLDSGKGVQKKHPDQLSESSEDELAGRRTKRQTDSPDDHRGKHNSPTRIENDDSYSKNGRNSEHVMRGLHDGSDDAKKYLSKVNEDSQSEDGSPSKKKLRKE</sequence>
<feature type="compositionally biased region" description="Basic and acidic residues" evidence="1">
    <location>
        <begin position="213"/>
        <end position="241"/>
    </location>
</feature>
<dbReference type="EMBL" id="CM000785">
    <property type="protein sequence ID" value="AQL07725.1"/>
    <property type="molecule type" value="Genomic_DNA"/>
</dbReference>
<dbReference type="STRING" id="4577.A0A1D6PDT6"/>
<protein>
    <submittedName>
        <fullName evidence="2">Splicing factor PWI domain-containing protein</fullName>
    </submittedName>
</protein>
<gene>
    <name evidence="2" type="ORF">ZEAMMB73_Zm00001d047831</name>
</gene>
<evidence type="ECO:0000256" key="1">
    <source>
        <dbReference type="SAM" id="MobiDB-lite"/>
    </source>
</evidence>
<dbReference type="InParanoid" id="A0A1D6PDT6"/>
<accession>A0A1D6PDT6</accession>
<reference evidence="2" key="1">
    <citation type="submission" date="2015-12" db="EMBL/GenBank/DDBJ databases">
        <title>Update maize B73 reference genome by single molecule sequencing technologies.</title>
        <authorList>
            <consortium name="Maize Genome Sequencing Project"/>
            <person name="Ware D."/>
        </authorList>
    </citation>
    <scope>NUCLEOTIDE SEQUENCE</scope>
    <source>
        <tissue evidence="2">Seedling</tissue>
    </source>
</reference>
<dbReference type="ExpressionAtlas" id="A0A1D6PDT6">
    <property type="expression patterns" value="baseline and differential"/>
</dbReference>
<dbReference type="InterPro" id="IPR002483">
    <property type="entry name" value="PWI_dom"/>
</dbReference>
<evidence type="ECO:0000313" key="2">
    <source>
        <dbReference type="EMBL" id="AQL07725.1"/>
    </source>
</evidence>
<feature type="compositionally biased region" description="Basic and acidic residues" evidence="1">
    <location>
        <begin position="304"/>
        <end position="333"/>
    </location>
</feature>
<dbReference type="Gene3D" id="1.20.1390.10">
    <property type="entry name" value="PWI domain"/>
    <property type="match status" value="1"/>
</dbReference>
<dbReference type="PaxDb" id="4577-GRMZM2G009462_P01"/>
<dbReference type="PANTHER" id="PTHR23148">
    <property type="entry name" value="SERINE/ARGININE REGULATED NUCLEAR MATRIX PROTEIN"/>
    <property type="match status" value="1"/>
</dbReference>
<dbReference type="AlphaFoldDB" id="A0A1D6PDT6"/>
<name>A0A1D6PDT6_MAIZE</name>
<dbReference type="SUPFAM" id="SSF101233">
    <property type="entry name" value="PWI domain"/>
    <property type="match status" value="1"/>
</dbReference>
<organism evidence="2">
    <name type="scientific">Zea mays</name>
    <name type="common">Maize</name>
    <dbReference type="NCBI Taxonomy" id="4577"/>
    <lineage>
        <taxon>Eukaryota</taxon>
        <taxon>Viridiplantae</taxon>
        <taxon>Streptophyta</taxon>
        <taxon>Embryophyta</taxon>
        <taxon>Tracheophyta</taxon>
        <taxon>Spermatophyta</taxon>
        <taxon>Magnoliopsida</taxon>
        <taxon>Liliopsida</taxon>
        <taxon>Poales</taxon>
        <taxon>Poaceae</taxon>
        <taxon>PACMAD clade</taxon>
        <taxon>Panicoideae</taxon>
        <taxon>Andropogonodae</taxon>
        <taxon>Andropogoneae</taxon>
        <taxon>Tripsacinae</taxon>
        <taxon>Zea</taxon>
    </lineage>
</organism>
<dbReference type="eggNOG" id="KOG2146">
    <property type="taxonomic scope" value="Eukaryota"/>
</dbReference>
<feature type="compositionally biased region" description="Basic and acidic residues" evidence="1">
    <location>
        <begin position="286"/>
        <end position="295"/>
    </location>
</feature>
<dbReference type="Pfam" id="PF01480">
    <property type="entry name" value="PWI"/>
    <property type="match status" value="1"/>
</dbReference>
<dbReference type="eggNOG" id="KOG2692">
    <property type="taxonomic scope" value="Eukaryota"/>
</dbReference>
<accession>A0A3L6DD05</accession>
<dbReference type="PROSITE" id="PS51025">
    <property type="entry name" value="PWI"/>
    <property type="match status" value="1"/>
</dbReference>
<dbReference type="InterPro" id="IPR036483">
    <property type="entry name" value="PWI_dom_sf"/>
</dbReference>
<dbReference type="InterPro" id="IPR052225">
    <property type="entry name" value="Ser/Arg_repetitive_matrix"/>
</dbReference>
<feature type="region of interest" description="Disordered" evidence="1">
    <location>
        <begin position="178"/>
        <end position="357"/>
    </location>
</feature>